<evidence type="ECO:0000313" key="2">
    <source>
        <dbReference type="Proteomes" id="UP000229327"/>
    </source>
</evidence>
<dbReference type="Proteomes" id="UP000229327">
    <property type="component" value="Segment"/>
</dbReference>
<evidence type="ECO:0000313" key="1">
    <source>
        <dbReference type="EMBL" id="ANU79683.1"/>
    </source>
</evidence>
<reference evidence="1 2" key="1">
    <citation type="submission" date="2016-07" db="EMBL/GenBank/DDBJ databases">
        <authorList>
            <person name="Conboy A.J."/>
            <person name="Conboy D.B."/>
            <person name="Dunbar D."/>
            <person name="Moy E.A."/>
            <person name="Schaff J.E."/>
            <person name="Dashiell C.L."/>
            <person name="Macialek J.A."/>
            <person name="Page S.T."/>
            <person name="Bradley K.W."/>
            <person name="Asai D.J."/>
            <person name="Bowman C.A."/>
            <person name="Russell D.A."/>
            <person name="Pope W.H."/>
            <person name="Jacobs-Sera D."/>
            <person name="Hendrix R.W."/>
            <person name="Hatfull G.F."/>
        </authorList>
    </citation>
    <scope>NUCLEOTIDE SEQUENCE [LARGE SCALE GENOMIC DNA]</scope>
</reference>
<accession>A0A1B1SG48</accession>
<proteinExistence type="predicted"/>
<name>A0A1B1SG48_9CAUD</name>
<gene>
    <name evidence="1" type="ORF">SEA_CONBOY_81</name>
</gene>
<sequence length="190" mass="20986">MTLKETYTDGAAAPEWVKEGGTVAVCQRTRWGVGHSVNKGYVERLTKTQVILNDGQRFSLKNGLRAVGDSKRDPYGPGPLFLADWESKEVKSALREQFLRNAATQIAHKARAFEKEPTGQKAHELMGLLAQWLHKDGTVVEYGVPVSEKRPHEIVVKPEADARRIAEAEGLPIYMRAPGVLAGKWVAVAE</sequence>
<organism evidence="1 2">
    <name type="scientific">Arthrobacter phage Conboy</name>
    <dbReference type="NCBI Taxonomy" id="1873902"/>
    <lineage>
        <taxon>Viruses</taxon>
        <taxon>Duplodnaviria</taxon>
        <taxon>Heunggongvirae</taxon>
        <taxon>Uroviricota</taxon>
        <taxon>Caudoviricetes</taxon>
        <taxon>Klausavirus</taxon>
        <taxon>Klausavirus princesstrina</taxon>
    </lineage>
</organism>
<protein>
    <submittedName>
        <fullName evidence="1">Uncharacterized protein</fullName>
    </submittedName>
</protein>
<dbReference type="EMBL" id="KX522650">
    <property type="protein sequence ID" value="ANU79683.1"/>
    <property type="molecule type" value="Genomic_DNA"/>
</dbReference>